<organism evidence="2 3">
    <name type="scientific">Natronoglycomyces albus</name>
    <dbReference type="NCBI Taxonomy" id="2811108"/>
    <lineage>
        <taxon>Bacteria</taxon>
        <taxon>Bacillati</taxon>
        <taxon>Actinomycetota</taxon>
        <taxon>Actinomycetes</taxon>
        <taxon>Glycomycetales</taxon>
        <taxon>Glycomycetaceae</taxon>
        <taxon>Natronoglycomyces</taxon>
    </lineage>
</organism>
<evidence type="ECO:0000313" key="2">
    <source>
        <dbReference type="EMBL" id="QSB05432.1"/>
    </source>
</evidence>
<reference evidence="2" key="1">
    <citation type="submission" date="2021-02" db="EMBL/GenBank/DDBJ databases">
        <title>Natronoglycomyces albus gen. nov., sp. nov, a haloalkaliphilic actinobacterium from a soda solonchak soil.</title>
        <authorList>
            <person name="Sorokin D.Y."/>
            <person name="Khijniak T.V."/>
            <person name="Zakharycheva A.P."/>
            <person name="Boueva O.V."/>
            <person name="Ariskina E.V."/>
            <person name="Hahnke R.L."/>
            <person name="Bunk B."/>
            <person name="Sproer C."/>
            <person name="Schumann P."/>
            <person name="Evtushenko L.I."/>
            <person name="Kublanov I.V."/>
        </authorList>
    </citation>
    <scope>NUCLEOTIDE SEQUENCE</scope>
    <source>
        <strain evidence="2">DSM 106290</strain>
    </source>
</reference>
<accession>A0A895XNT6</accession>
<dbReference type="Proteomes" id="UP000662939">
    <property type="component" value="Chromosome"/>
</dbReference>
<evidence type="ECO:0000256" key="1">
    <source>
        <dbReference type="SAM" id="MobiDB-lite"/>
    </source>
</evidence>
<gene>
    <name evidence="2" type="ORF">JQS30_00345</name>
</gene>
<dbReference type="KEGG" id="nav:JQS30_00345"/>
<protein>
    <submittedName>
        <fullName evidence="2">Uncharacterized protein</fullName>
    </submittedName>
</protein>
<evidence type="ECO:0000313" key="3">
    <source>
        <dbReference type="Proteomes" id="UP000662939"/>
    </source>
</evidence>
<feature type="region of interest" description="Disordered" evidence="1">
    <location>
        <begin position="153"/>
        <end position="178"/>
    </location>
</feature>
<name>A0A895XNT6_9ACTN</name>
<sequence>MVTENTVGSTGSGSPKSGPTKSGMQQALDEAALYVDADELAVFAQKALEHEQMVAHVVQLLGTQRPFMLPGANALSLPQMGTLDAENLQLGDFEEANQCRSSFREVVYKGAVESAHYVGAGQQVCGEVSERTRERYLDSEQGIAIDVQSLEREIESAGSDGPGRGSVMGSDFSWGGDQ</sequence>
<dbReference type="EMBL" id="CP070496">
    <property type="protein sequence ID" value="QSB05432.1"/>
    <property type="molecule type" value="Genomic_DNA"/>
</dbReference>
<dbReference type="RefSeq" id="WP_213171440.1">
    <property type="nucleotide sequence ID" value="NZ_CP070496.1"/>
</dbReference>
<feature type="region of interest" description="Disordered" evidence="1">
    <location>
        <begin position="1"/>
        <end position="24"/>
    </location>
</feature>
<feature type="compositionally biased region" description="Low complexity" evidence="1">
    <location>
        <begin position="8"/>
        <end position="23"/>
    </location>
</feature>
<keyword evidence="3" id="KW-1185">Reference proteome</keyword>
<proteinExistence type="predicted"/>
<dbReference type="AlphaFoldDB" id="A0A895XNT6"/>